<reference evidence="8 10" key="2">
    <citation type="journal article" date="2013" name="Nature">
        <title>Insights into bilaterian evolution from three spiralian genomes.</title>
        <authorList>
            <person name="Simakov O."/>
            <person name="Marletaz F."/>
            <person name="Cho S.J."/>
            <person name="Edsinger-Gonzales E."/>
            <person name="Havlak P."/>
            <person name="Hellsten U."/>
            <person name="Kuo D.H."/>
            <person name="Larsson T."/>
            <person name="Lv J."/>
            <person name="Arendt D."/>
            <person name="Savage R."/>
            <person name="Osoegawa K."/>
            <person name="de Jong P."/>
            <person name="Grimwood J."/>
            <person name="Chapman J.A."/>
            <person name="Shapiro H."/>
            <person name="Aerts A."/>
            <person name="Otillar R.P."/>
            <person name="Terry A.Y."/>
            <person name="Boore J.L."/>
            <person name="Grigoriev I.V."/>
            <person name="Lindberg D.R."/>
            <person name="Seaver E.C."/>
            <person name="Weisblat D.A."/>
            <person name="Putnam N.H."/>
            <person name="Rokhsar D.S."/>
        </authorList>
    </citation>
    <scope>NUCLEOTIDE SEQUENCE</scope>
</reference>
<evidence type="ECO:0000256" key="3">
    <source>
        <dbReference type="ARBA" id="ARBA00022723"/>
    </source>
</evidence>
<keyword evidence="2" id="KW-0963">Cytoplasm</keyword>
<sequence>MSYQNQYGHPPPQNYGYGQPPQNFGYGQPGAPGGYGGGAYGQPTAPPGLDPQVHQWFLSVDHDKSGKINMHELQQALTNANWTHFNAETCRLMIGMFDKDQSGQIEMNEFQALWNYIIQWKSVFEQFDRDRSGFIDANELCNALNTMGYKVTPQFANHVVFRYDPQAKQRLGLDNFIQVCVLIKSVTDMFRQRDSQMKGTIQVAYEDFMTMVMLNKP</sequence>
<keyword evidence="3" id="KW-0479">Metal-binding</keyword>
<evidence type="ECO:0000313" key="8">
    <source>
        <dbReference type="EMBL" id="ESN89929.1"/>
    </source>
</evidence>
<evidence type="ECO:0000313" key="10">
    <source>
        <dbReference type="Proteomes" id="UP000015101"/>
    </source>
</evidence>
<dbReference type="EnsemblMetazoa" id="HelroT116724">
    <property type="protein sequence ID" value="HelroP116724"/>
    <property type="gene ID" value="HelroG116724"/>
</dbReference>
<proteinExistence type="predicted"/>
<reference evidence="9" key="3">
    <citation type="submission" date="2015-06" db="UniProtKB">
        <authorList>
            <consortium name="EnsemblMetazoa"/>
        </authorList>
    </citation>
    <scope>IDENTIFICATION</scope>
</reference>
<reference evidence="10" key="1">
    <citation type="submission" date="2012-12" db="EMBL/GenBank/DDBJ databases">
        <authorList>
            <person name="Hellsten U."/>
            <person name="Grimwood J."/>
            <person name="Chapman J.A."/>
            <person name="Shapiro H."/>
            <person name="Aerts A."/>
            <person name="Otillar R.P."/>
            <person name="Terry A.Y."/>
            <person name="Boore J.L."/>
            <person name="Simakov O."/>
            <person name="Marletaz F."/>
            <person name="Cho S.-J."/>
            <person name="Edsinger-Gonzales E."/>
            <person name="Havlak P."/>
            <person name="Kuo D.-H."/>
            <person name="Larsson T."/>
            <person name="Lv J."/>
            <person name="Arendt D."/>
            <person name="Savage R."/>
            <person name="Osoegawa K."/>
            <person name="de Jong P."/>
            <person name="Lindberg D.R."/>
            <person name="Seaver E.C."/>
            <person name="Weisblat D.A."/>
            <person name="Putnam N.H."/>
            <person name="Grigoriev I.V."/>
            <person name="Rokhsar D.S."/>
        </authorList>
    </citation>
    <scope>NUCLEOTIDE SEQUENCE</scope>
</reference>
<dbReference type="Pfam" id="PF13405">
    <property type="entry name" value="EF-hand_6"/>
    <property type="match status" value="1"/>
</dbReference>
<dbReference type="InterPro" id="IPR018247">
    <property type="entry name" value="EF_Hand_1_Ca_BS"/>
</dbReference>
<dbReference type="SUPFAM" id="SSF47473">
    <property type="entry name" value="EF-hand"/>
    <property type="match status" value="1"/>
</dbReference>
<dbReference type="SMART" id="SM00054">
    <property type="entry name" value="EFh"/>
    <property type="match status" value="3"/>
</dbReference>
<dbReference type="STRING" id="6412.T1EGH2"/>
<dbReference type="eggNOG" id="KOG0037">
    <property type="taxonomic scope" value="Eukaryota"/>
</dbReference>
<accession>T1EGH2</accession>
<dbReference type="PROSITE" id="PS00018">
    <property type="entry name" value="EF_HAND_1"/>
    <property type="match status" value="2"/>
</dbReference>
<evidence type="ECO:0000256" key="4">
    <source>
        <dbReference type="ARBA" id="ARBA00022737"/>
    </source>
</evidence>
<dbReference type="InterPro" id="IPR002048">
    <property type="entry name" value="EF_hand_dom"/>
</dbReference>
<evidence type="ECO:0000256" key="2">
    <source>
        <dbReference type="ARBA" id="ARBA00022490"/>
    </source>
</evidence>
<dbReference type="EMBL" id="AMQM01008547">
    <property type="status" value="NOT_ANNOTATED_CDS"/>
    <property type="molecule type" value="Genomic_DNA"/>
</dbReference>
<name>T1EGH2_HELRO</name>
<feature type="compositionally biased region" description="Low complexity" evidence="6">
    <location>
        <begin position="14"/>
        <end position="26"/>
    </location>
</feature>
<dbReference type="Pfam" id="PF13499">
    <property type="entry name" value="EF-hand_7"/>
    <property type="match status" value="1"/>
</dbReference>
<organism evidence="9 10">
    <name type="scientific">Helobdella robusta</name>
    <name type="common">Californian leech</name>
    <dbReference type="NCBI Taxonomy" id="6412"/>
    <lineage>
        <taxon>Eukaryota</taxon>
        <taxon>Metazoa</taxon>
        <taxon>Spiralia</taxon>
        <taxon>Lophotrochozoa</taxon>
        <taxon>Annelida</taxon>
        <taxon>Clitellata</taxon>
        <taxon>Hirudinea</taxon>
        <taxon>Rhynchobdellida</taxon>
        <taxon>Glossiphoniidae</taxon>
        <taxon>Helobdella</taxon>
    </lineage>
</organism>
<keyword evidence="4" id="KW-0677">Repeat</keyword>
<feature type="compositionally biased region" description="Gly residues" evidence="6">
    <location>
        <begin position="27"/>
        <end position="40"/>
    </location>
</feature>
<dbReference type="GO" id="GO:0048306">
    <property type="term" value="F:calcium-dependent protein binding"/>
    <property type="evidence" value="ECO:0007669"/>
    <property type="project" value="UniProtKB-ARBA"/>
</dbReference>
<dbReference type="RefSeq" id="XP_009032012.1">
    <property type="nucleotide sequence ID" value="XM_009033764.1"/>
</dbReference>
<dbReference type="KEGG" id="hro:HELRODRAFT_116724"/>
<dbReference type="Gene3D" id="1.10.238.10">
    <property type="entry name" value="EF-hand"/>
    <property type="match status" value="1"/>
</dbReference>
<gene>
    <name evidence="9" type="primary">20195674</name>
    <name evidence="8" type="ORF">HELRODRAFT_116724</name>
</gene>
<dbReference type="GeneID" id="20195674"/>
<dbReference type="OMA" id="QFIVTCI"/>
<dbReference type="Proteomes" id="UP000015101">
    <property type="component" value="Unassembled WGS sequence"/>
</dbReference>
<dbReference type="PANTHER" id="PTHR46212">
    <property type="entry name" value="PEFLIN"/>
    <property type="match status" value="1"/>
</dbReference>
<dbReference type="GO" id="GO:0005509">
    <property type="term" value="F:calcium ion binding"/>
    <property type="evidence" value="ECO:0007669"/>
    <property type="project" value="InterPro"/>
</dbReference>
<dbReference type="InParanoid" id="T1EGH2"/>
<evidence type="ECO:0000256" key="6">
    <source>
        <dbReference type="SAM" id="MobiDB-lite"/>
    </source>
</evidence>
<dbReference type="CDD" id="cd16184">
    <property type="entry name" value="EFh_PEF_peflin"/>
    <property type="match status" value="1"/>
</dbReference>
<dbReference type="CTD" id="20195674"/>
<dbReference type="InterPro" id="IPR051426">
    <property type="entry name" value="Peflin/Sorcin_CaBP"/>
</dbReference>
<evidence type="ECO:0000256" key="5">
    <source>
        <dbReference type="ARBA" id="ARBA00022837"/>
    </source>
</evidence>
<keyword evidence="5" id="KW-0106">Calcium</keyword>
<evidence type="ECO:0000313" key="9">
    <source>
        <dbReference type="EnsemblMetazoa" id="HelroP116724"/>
    </source>
</evidence>
<protein>
    <recommendedName>
        <fullName evidence="7">EF-hand domain-containing protein</fullName>
    </recommendedName>
</protein>
<dbReference type="FunCoup" id="T1EGH2">
    <property type="interactions" value="1107"/>
</dbReference>
<dbReference type="HOGENOM" id="CLU_051357_1_0_1"/>
<dbReference type="InterPro" id="IPR011992">
    <property type="entry name" value="EF-hand-dom_pair"/>
</dbReference>
<dbReference type="GO" id="GO:0005737">
    <property type="term" value="C:cytoplasm"/>
    <property type="evidence" value="ECO:0007669"/>
    <property type="project" value="UniProtKB-SubCell"/>
</dbReference>
<keyword evidence="10" id="KW-1185">Reference proteome</keyword>
<feature type="domain" description="EF-hand" evidence="7">
    <location>
        <begin position="115"/>
        <end position="150"/>
    </location>
</feature>
<dbReference type="PANTHER" id="PTHR46212:SF3">
    <property type="entry name" value="GH27120P"/>
    <property type="match status" value="1"/>
</dbReference>
<evidence type="ECO:0000259" key="7">
    <source>
        <dbReference type="PROSITE" id="PS50222"/>
    </source>
</evidence>
<feature type="region of interest" description="Disordered" evidence="6">
    <location>
        <begin position="1"/>
        <end position="46"/>
    </location>
</feature>
<dbReference type="PROSITE" id="PS50222">
    <property type="entry name" value="EF_HAND_2"/>
    <property type="match status" value="2"/>
</dbReference>
<comment type="subcellular location">
    <subcellularLocation>
        <location evidence="1">Cytoplasm</location>
    </subcellularLocation>
</comment>
<dbReference type="EMBL" id="KB097792">
    <property type="protein sequence ID" value="ESN89929.1"/>
    <property type="molecule type" value="Genomic_DNA"/>
</dbReference>
<feature type="domain" description="EF-hand" evidence="7">
    <location>
        <begin position="48"/>
        <end position="83"/>
    </location>
</feature>
<dbReference type="AlphaFoldDB" id="T1EGH2"/>
<evidence type="ECO:0000256" key="1">
    <source>
        <dbReference type="ARBA" id="ARBA00004496"/>
    </source>
</evidence>
<dbReference type="OrthoDB" id="186625at2759"/>